<dbReference type="GO" id="GO:0097367">
    <property type="term" value="F:carbohydrate derivative binding"/>
    <property type="evidence" value="ECO:0007669"/>
    <property type="project" value="InterPro"/>
</dbReference>
<sequence>MEQRVIQLFHESIEATMNAGELFAPLLVDASQLIVNALLQERKLLVCGNGIAHSNAEVLTACLVNRFEQERPSLPAMTLGCDATVLNAIANETSYNDVYAKQIRALGNAGDILVVFAAGGNSSNLVQAVSAAHDKEITVVAFTGQNVGDTAAILDAQDIELRVPAEQSARIQEVHLLSVFCLCDLIDRQLFGGYA</sequence>
<dbReference type="PANTHER" id="PTHR30390:SF6">
    <property type="entry name" value="DNAA INITIATOR-ASSOCIATING PROTEIN DIAA"/>
    <property type="match status" value="1"/>
</dbReference>
<keyword evidence="2" id="KW-0413">Isomerase</keyword>
<evidence type="ECO:0000313" key="2">
    <source>
        <dbReference type="EMBL" id="MBB3169119.1"/>
    </source>
</evidence>
<gene>
    <name evidence="2" type="ORF">FHS30_002327</name>
</gene>
<reference evidence="2 3" key="1">
    <citation type="submission" date="2020-08" db="EMBL/GenBank/DDBJ databases">
        <title>Genomic Encyclopedia of Type Strains, Phase III (KMG-III): the genomes of soil and plant-associated and newly described type strains.</title>
        <authorList>
            <person name="Whitman W."/>
        </authorList>
    </citation>
    <scope>NUCLEOTIDE SEQUENCE [LARGE SCALE GENOMIC DNA]</scope>
    <source>
        <strain evidence="2 3">CECT 8571</strain>
    </source>
</reference>
<feature type="domain" description="SIS" evidence="1">
    <location>
        <begin position="34"/>
        <end position="195"/>
    </location>
</feature>
<dbReference type="PANTHER" id="PTHR30390">
    <property type="entry name" value="SEDOHEPTULOSE 7-PHOSPHATE ISOMERASE / DNAA INITIATOR-ASSOCIATING FACTOR FOR REPLICATION INITIATION"/>
    <property type="match status" value="1"/>
</dbReference>
<organism evidence="2 3">
    <name type="scientific">Simiduia aestuariiviva</name>
    <dbReference type="NCBI Taxonomy" id="1510459"/>
    <lineage>
        <taxon>Bacteria</taxon>
        <taxon>Pseudomonadati</taxon>
        <taxon>Pseudomonadota</taxon>
        <taxon>Gammaproteobacteria</taxon>
        <taxon>Cellvibrionales</taxon>
        <taxon>Cellvibrionaceae</taxon>
        <taxon>Simiduia</taxon>
    </lineage>
</organism>
<dbReference type="GO" id="GO:1901135">
    <property type="term" value="P:carbohydrate derivative metabolic process"/>
    <property type="evidence" value="ECO:0007669"/>
    <property type="project" value="InterPro"/>
</dbReference>
<dbReference type="InterPro" id="IPR046348">
    <property type="entry name" value="SIS_dom_sf"/>
</dbReference>
<proteinExistence type="predicted"/>
<dbReference type="Proteomes" id="UP000559987">
    <property type="component" value="Unassembled WGS sequence"/>
</dbReference>
<evidence type="ECO:0000259" key="1">
    <source>
        <dbReference type="PROSITE" id="PS51464"/>
    </source>
</evidence>
<dbReference type="InterPro" id="IPR001347">
    <property type="entry name" value="SIS_dom"/>
</dbReference>
<keyword evidence="3" id="KW-1185">Reference proteome</keyword>
<dbReference type="Pfam" id="PF13580">
    <property type="entry name" value="SIS_2"/>
    <property type="match status" value="1"/>
</dbReference>
<dbReference type="PROSITE" id="PS51464">
    <property type="entry name" value="SIS"/>
    <property type="match status" value="1"/>
</dbReference>
<dbReference type="Gene3D" id="3.40.50.10490">
    <property type="entry name" value="Glucose-6-phosphate isomerase like protein, domain 1"/>
    <property type="match status" value="1"/>
</dbReference>
<dbReference type="EC" id="5.3.1.28" evidence="2"/>
<dbReference type="RefSeq" id="WP_183910609.1">
    <property type="nucleotide sequence ID" value="NZ_JACHXZ010000003.1"/>
</dbReference>
<evidence type="ECO:0000313" key="3">
    <source>
        <dbReference type="Proteomes" id="UP000559987"/>
    </source>
</evidence>
<name>A0A839URM4_9GAMM</name>
<accession>A0A839URM4</accession>
<dbReference type="SUPFAM" id="SSF53697">
    <property type="entry name" value="SIS domain"/>
    <property type="match status" value="1"/>
</dbReference>
<dbReference type="InterPro" id="IPR050099">
    <property type="entry name" value="SIS_GmhA/DiaA_subfam"/>
</dbReference>
<protein>
    <submittedName>
        <fullName evidence="2">D-sedoheptulose 7-phosphate isomerase</fullName>
        <ecNumber evidence="2">5.3.1.28</ecNumber>
    </submittedName>
</protein>
<dbReference type="EMBL" id="JACHXZ010000003">
    <property type="protein sequence ID" value="MBB3169119.1"/>
    <property type="molecule type" value="Genomic_DNA"/>
</dbReference>
<dbReference type="AlphaFoldDB" id="A0A839URM4"/>
<dbReference type="InterPro" id="IPR035461">
    <property type="entry name" value="GmhA/DiaA"/>
</dbReference>
<dbReference type="GO" id="GO:0016853">
    <property type="term" value="F:isomerase activity"/>
    <property type="evidence" value="ECO:0007669"/>
    <property type="project" value="UniProtKB-KW"/>
</dbReference>
<dbReference type="CDD" id="cd05006">
    <property type="entry name" value="SIS_GmhA"/>
    <property type="match status" value="1"/>
</dbReference>
<comment type="caution">
    <text evidence="2">The sequence shown here is derived from an EMBL/GenBank/DDBJ whole genome shotgun (WGS) entry which is preliminary data.</text>
</comment>